<protein>
    <submittedName>
        <fullName evidence="1">Uncharacterized protein</fullName>
    </submittedName>
</protein>
<reference evidence="1" key="1">
    <citation type="submission" date="2014-11" db="EMBL/GenBank/DDBJ databases">
        <authorList>
            <person name="Amaro Gonzalez C."/>
        </authorList>
    </citation>
    <scope>NUCLEOTIDE SEQUENCE</scope>
</reference>
<dbReference type="EMBL" id="GBXM01016928">
    <property type="protein sequence ID" value="JAH91649.1"/>
    <property type="molecule type" value="Transcribed_RNA"/>
</dbReference>
<proteinExistence type="predicted"/>
<accession>A0A0E9WMM1</accession>
<reference evidence="1" key="2">
    <citation type="journal article" date="2015" name="Fish Shellfish Immunol.">
        <title>Early steps in the European eel (Anguilla anguilla)-Vibrio vulnificus interaction in the gills: Role of the RtxA13 toxin.</title>
        <authorList>
            <person name="Callol A."/>
            <person name="Pajuelo D."/>
            <person name="Ebbesson L."/>
            <person name="Teles M."/>
            <person name="MacKenzie S."/>
            <person name="Amaro C."/>
        </authorList>
    </citation>
    <scope>NUCLEOTIDE SEQUENCE</scope>
</reference>
<dbReference type="AlphaFoldDB" id="A0A0E9WMM1"/>
<sequence length="46" mass="4957">MQHDNTKKKTLLAVICVKLIATILELGKAGSQHTAKNSSAIQILIL</sequence>
<name>A0A0E9WMM1_ANGAN</name>
<evidence type="ECO:0000313" key="1">
    <source>
        <dbReference type="EMBL" id="JAH91649.1"/>
    </source>
</evidence>
<organism evidence="1">
    <name type="scientific">Anguilla anguilla</name>
    <name type="common">European freshwater eel</name>
    <name type="synonym">Muraena anguilla</name>
    <dbReference type="NCBI Taxonomy" id="7936"/>
    <lineage>
        <taxon>Eukaryota</taxon>
        <taxon>Metazoa</taxon>
        <taxon>Chordata</taxon>
        <taxon>Craniata</taxon>
        <taxon>Vertebrata</taxon>
        <taxon>Euteleostomi</taxon>
        <taxon>Actinopterygii</taxon>
        <taxon>Neopterygii</taxon>
        <taxon>Teleostei</taxon>
        <taxon>Anguilliformes</taxon>
        <taxon>Anguillidae</taxon>
        <taxon>Anguilla</taxon>
    </lineage>
</organism>